<dbReference type="Proteomes" id="UP000788262">
    <property type="component" value="Unassembled WGS sequence"/>
</dbReference>
<organism evidence="2 3">
    <name type="scientific">Streptomyces actuosus</name>
    <dbReference type="NCBI Taxonomy" id="1885"/>
    <lineage>
        <taxon>Bacteria</taxon>
        <taxon>Bacillati</taxon>
        <taxon>Actinomycetota</taxon>
        <taxon>Actinomycetes</taxon>
        <taxon>Kitasatosporales</taxon>
        <taxon>Streptomycetaceae</taxon>
        <taxon>Streptomyces</taxon>
    </lineage>
</organism>
<keyword evidence="3" id="KW-1185">Reference proteome</keyword>
<feature type="compositionally biased region" description="Low complexity" evidence="1">
    <location>
        <begin position="1"/>
        <end position="11"/>
    </location>
</feature>
<feature type="region of interest" description="Disordered" evidence="1">
    <location>
        <begin position="1"/>
        <end position="38"/>
    </location>
</feature>
<evidence type="ECO:0000313" key="2">
    <source>
        <dbReference type="EMBL" id="MBN0042580.1"/>
    </source>
</evidence>
<name>A0ABS2VHM3_STRAS</name>
<evidence type="ECO:0000256" key="1">
    <source>
        <dbReference type="SAM" id="MobiDB-lite"/>
    </source>
</evidence>
<dbReference type="EMBL" id="JAFFZS010000001">
    <property type="protein sequence ID" value="MBN0042580.1"/>
    <property type="molecule type" value="Genomic_DNA"/>
</dbReference>
<comment type="caution">
    <text evidence="2">The sequence shown here is derived from an EMBL/GenBank/DDBJ whole genome shotgun (WGS) entry which is preliminary data.</text>
</comment>
<evidence type="ECO:0000313" key="3">
    <source>
        <dbReference type="Proteomes" id="UP000788262"/>
    </source>
</evidence>
<sequence>MAAGAVGDPDGPAGGGVRTAEGDLNGGGTHRDAVPEPHLFLYCPRRTVDGTG</sequence>
<gene>
    <name evidence="2" type="ORF">JS756_00330</name>
</gene>
<accession>A0ABS2VHM3</accession>
<reference evidence="2 3" key="1">
    <citation type="submission" date="2021-02" db="EMBL/GenBank/DDBJ databases">
        <title>Whole genome sequencing of Streptomyces actuosus VRA1.</title>
        <authorList>
            <person name="Sen G."/>
            <person name="Sen A."/>
        </authorList>
    </citation>
    <scope>NUCLEOTIDE SEQUENCE [LARGE SCALE GENOMIC DNA]</scope>
    <source>
        <strain evidence="2 3">VRA1</strain>
    </source>
</reference>
<proteinExistence type="predicted"/>
<dbReference type="RefSeq" id="WP_205380822.1">
    <property type="nucleotide sequence ID" value="NZ_JAFFZS010000001.1"/>
</dbReference>
<protein>
    <submittedName>
        <fullName evidence="2">Uncharacterized protein</fullName>
    </submittedName>
</protein>